<dbReference type="EMBL" id="LR824005">
    <property type="protein sequence ID" value="CAH0592218.1"/>
    <property type="molecule type" value="Genomic_DNA"/>
</dbReference>
<reference evidence="1" key="1">
    <citation type="submission" date="2021-12" db="EMBL/GenBank/DDBJ databases">
        <authorList>
            <person name="King R."/>
        </authorList>
    </citation>
    <scope>NUCLEOTIDE SEQUENCE</scope>
</reference>
<dbReference type="AlphaFoldDB" id="A0A9P0FRT1"/>
<proteinExistence type="predicted"/>
<keyword evidence="2" id="KW-1185">Reference proteome</keyword>
<evidence type="ECO:0000313" key="1">
    <source>
        <dbReference type="EMBL" id="CAH0592218.1"/>
    </source>
</evidence>
<organism evidence="1 2">
    <name type="scientific">Chrysodeixis includens</name>
    <name type="common">Soybean looper</name>
    <name type="synonym">Pseudoplusia includens</name>
    <dbReference type="NCBI Taxonomy" id="689277"/>
    <lineage>
        <taxon>Eukaryota</taxon>
        <taxon>Metazoa</taxon>
        <taxon>Ecdysozoa</taxon>
        <taxon>Arthropoda</taxon>
        <taxon>Hexapoda</taxon>
        <taxon>Insecta</taxon>
        <taxon>Pterygota</taxon>
        <taxon>Neoptera</taxon>
        <taxon>Endopterygota</taxon>
        <taxon>Lepidoptera</taxon>
        <taxon>Glossata</taxon>
        <taxon>Ditrysia</taxon>
        <taxon>Noctuoidea</taxon>
        <taxon>Noctuidae</taxon>
        <taxon>Plusiinae</taxon>
        <taxon>Chrysodeixis</taxon>
    </lineage>
</organism>
<protein>
    <submittedName>
        <fullName evidence="1">Uncharacterized protein</fullName>
    </submittedName>
</protein>
<name>A0A9P0FRT1_CHRIL</name>
<evidence type="ECO:0000313" key="2">
    <source>
        <dbReference type="Proteomes" id="UP001154114"/>
    </source>
</evidence>
<dbReference type="Proteomes" id="UP001154114">
    <property type="component" value="Chromosome 2"/>
</dbReference>
<accession>A0A9P0FRT1</accession>
<sequence>MFTLRQVATDLHANCSLCCSPDGGVYCLASHHCDWGDGHPSGIHNWAHRRIRVWTSIYPIIRRRRYTHRQFHETKTTATHEVPLLVFLLSHLHHGPVPRSHLRHDDRQRGLHRQWHRLIRWLILLLRFIQFYGNKQERLDDFEKSLLTRFGNAFGNLINSTPMS</sequence>
<gene>
    <name evidence="1" type="ORF">CINC_LOCUS5452</name>
</gene>